<dbReference type="InterPro" id="IPR020588">
    <property type="entry name" value="RecA_ATP-bd"/>
</dbReference>
<dbReference type="InterPro" id="IPR004504">
    <property type="entry name" value="DNA_repair_RadA"/>
</dbReference>
<keyword evidence="1 11" id="KW-0479">Metal-binding</keyword>
<evidence type="ECO:0000256" key="7">
    <source>
        <dbReference type="ARBA" id="ARBA00022840"/>
    </source>
</evidence>
<feature type="region of interest" description="Disordered" evidence="12">
    <location>
        <begin position="55"/>
        <end position="77"/>
    </location>
</feature>
<dbReference type="HAMAP" id="MF_01498">
    <property type="entry name" value="RadA_bact"/>
    <property type="match status" value="1"/>
</dbReference>
<sequence>MASPRAKRAVFACTACGAEHPRWVGRCAQCQGWGTVEQVPAGLVEGAGARVRAGTASRPARRLSEVDEESTARTPTGVGEFDRVIGGGLVAGQVVLLAGEPGVGKSTLLLEVAHRFALGTPPAPAPDAGRGLVALSSEPYRPRTVLYVSGEESAEQIAVRARRTGADAPGLLVADEQDLGAVLRHVEEHDPDLVVVDSVQTLVSADVDGRAGGMAQVQEVTQVLTRVAKSRPTPLLVVGQSTKESSIAGPRALEHLVDTVLTFDGDRHTSLRLLRATKNRYGPADEIACFEQADDGLREVVDPSELFRGHRDVPVPGTCLAVAVEGRRALLAEIQSLVATASTPNPRRGVSGLDSARTAMLLAVTERASGIKLADKDVFVATVGGARLVEPGVDLAVLLAVASAAWDTPVPADVLAIGEVALSGDIRRVSMLPQRVAEAARLGYRRVLVPPGSLERLGTLPPGVRAVEVGHVDRALKSLRDLAAAKQG</sequence>
<keyword evidence="5" id="KW-0378">Hydrolase</keyword>
<keyword evidence="7 11" id="KW-0067">ATP-binding</keyword>
<dbReference type="InterPro" id="IPR014721">
    <property type="entry name" value="Ribsml_uS5_D2-typ_fold_subgr"/>
</dbReference>
<dbReference type="PANTHER" id="PTHR32472">
    <property type="entry name" value="DNA REPAIR PROTEIN RADA"/>
    <property type="match status" value="1"/>
</dbReference>
<keyword evidence="3 11" id="KW-0227">DNA damage</keyword>
<evidence type="ECO:0000256" key="4">
    <source>
        <dbReference type="ARBA" id="ARBA00022771"/>
    </source>
</evidence>
<proteinExistence type="inferred from homology"/>
<keyword evidence="15" id="KW-1185">Reference proteome</keyword>
<dbReference type="Pfam" id="PF05362">
    <property type="entry name" value="Lon_C"/>
    <property type="match status" value="1"/>
</dbReference>
<dbReference type="SUPFAM" id="SSF52540">
    <property type="entry name" value="P-loop containing nucleoside triphosphate hydrolases"/>
    <property type="match status" value="1"/>
</dbReference>
<dbReference type="InterPro" id="IPR027417">
    <property type="entry name" value="P-loop_NTPase"/>
</dbReference>
<comment type="caution">
    <text evidence="14">The sequence shown here is derived from an EMBL/GenBank/DDBJ whole genome shotgun (WGS) entry which is preliminary data.</text>
</comment>
<evidence type="ECO:0000256" key="5">
    <source>
        <dbReference type="ARBA" id="ARBA00022801"/>
    </source>
</evidence>
<dbReference type="InterPro" id="IPR020568">
    <property type="entry name" value="Ribosomal_Su5_D2-typ_SF"/>
</dbReference>
<dbReference type="InterPro" id="IPR003593">
    <property type="entry name" value="AAA+_ATPase"/>
</dbReference>
<dbReference type="Gene3D" id="3.30.230.10">
    <property type="match status" value="1"/>
</dbReference>
<name>A0ABV7WJX8_9MICO</name>
<organism evidence="14 15">
    <name type="scientific">Aquipuribacter hungaricus</name>
    <dbReference type="NCBI Taxonomy" id="545624"/>
    <lineage>
        <taxon>Bacteria</taxon>
        <taxon>Bacillati</taxon>
        <taxon>Actinomycetota</taxon>
        <taxon>Actinomycetes</taxon>
        <taxon>Micrococcales</taxon>
        <taxon>Intrasporangiaceae</taxon>
        <taxon>Aquipuribacter</taxon>
    </lineage>
</organism>
<protein>
    <recommendedName>
        <fullName evidence="11">DNA repair protein RadA</fullName>
    </recommendedName>
</protein>
<reference evidence="15" key="1">
    <citation type="journal article" date="2019" name="Int. J. Syst. Evol. Microbiol.">
        <title>The Global Catalogue of Microorganisms (GCM) 10K type strain sequencing project: providing services to taxonomists for standard genome sequencing and annotation.</title>
        <authorList>
            <consortium name="The Broad Institute Genomics Platform"/>
            <consortium name="The Broad Institute Genome Sequencing Center for Infectious Disease"/>
            <person name="Wu L."/>
            <person name="Ma J."/>
        </authorList>
    </citation>
    <scope>NUCLEOTIDE SEQUENCE [LARGE SCALE GENOMIC DNA]</scope>
    <source>
        <strain evidence="15">NCAIM B.02333</strain>
    </source>
</reference>
<keyword evidence="8 11" id="KW-0346">Stress response</keyword>
<dbReference type="InterPro" id="IPR008269">
    <property type="entry name" value="Lon_proteolytic"/>
</dbReference>
<dbReference type="Proteomes" id="UP001595685">
    <property type="component" value="Unassembled WGS sequence"/>
</dbReference>
<dbReference type="Pfam" id="PF13481">
    <property type="entry name" value="AAA_25"/>
    <property type="match status" value="1"/>
</dbReference>
<comment type="domain">
    <text evidence="11">The middle region has homology to RecA with ATPase motifs including the RadA KNRFG motif, while the C-terminus is homologous to Lon protease.</text>
</comment>
<dbReference type="Pfam" id="PF18073">
    <property type="entry name" value="Zn_ribbon_LapB"/>
    <property type="match status" value="1"/>
</dbReference>
<evidence type="ECO:0000256" key="3">
    <source>
        <dbReference type="ARBA" id="ARBA00022763"/>
    </source>
</evidence>
<dbReference type="InterPro" id="IPR041166">
    <property type="entry name" value="Rubredoxin_2"/>
</dbReference>
<dbReference type="SUPFAM" id="SSF54211">
    <property type="entry name" value="Ribosomal protein S5 domain 2-like"/>
    <property type="match status" value="1"/>
</dbReference>
<evidence type="ECO:0000259" key="13">
    <source>
        <dbReference type="PROSITE" id="PS50162"/>
    </source>
</evidence>
<keyword evidence="10 11" id="KW-0234">DNA repair</keyword>
<keyword evidence="6" id="KW-0862">Zinc</keyword>
<evidence type="ECO:0000256" key="11">
    <source>
        <dbReference type="HAMAP-Rule" id="MF_01498"/>
    </source>
</evidence>
<feature type="domain" description="RecA family profile 1" evidence="13">
    <location>
        <begin position="70"/>
        <end position="241"/>
    </location>
</feature>
<keyword evidence="2 11" id="KW-0547">Nucleotide-binding</keyword>
<dbReference type="PRINTS" id="PR01874">
    <property type="entry name" value="DNAREPAIRADA"/>
</dbReference>
<evidence type="ECO:0000313" key="14">
    <source>
        <dbReference type="EMBL" id="MFC3690183.1"/>
    </source>
</evidence>
<keyword evidence="9 11" id="KW-0238">DNA-binding</keyword>
<feature type="binding site" evidence="11">
    <location>
        <begin position="99"/>
        <end position="106"/>
    </location>
    <ligand>
        <name>ATP</name>
        <dbReference type="ChEBI" id="CHEBI:30616"/>
    </ligand>
</feature>
<dbReference type="EMBL" id="JBHRWW010000018">
    <property type="protein sequence ID" value="MFC3690183.1"/>
    <property type="molecule type" value="Genomic_DNA"/>
</dbReference>
<evidence type="ECO:0000256" key="1">
    <source>
        <dbReference type="ARBA" id="ARBA00022723"/>
    </source>
</evidence>
<evidence type="ECO:0000256" key="12">
    <source>
        <dbReference type="SAM" id="MobiDB-lite"/>
    </source>
</evidence>
<accession>A0ABV7WJX8</accession>
<dbReference type="PROSITE" id="PS50162">
    <property type="entry name" value="RECA_2"/>
    <property type="match status" value="1"/>
</dbReference>
<evidence type="ECO:0000256" key="10">
    <source>
        <dbReference type="ARBA" id="ARBA00023204"/>
    </source>
</evidence>
<evidence type="ECO:0000256" key="2">
    <source>
        <dbReference type="ARBA" id="ARBA00022741"/>
    </source>
</evidence>
<dbReference type="RefSeq" id="WP_340294657.1">
    <property type="nucleotide sequence ID" value="NZ_JBBEOI010000174.1"/>
</dbReference>
<dbReference type="SMART" id="SM00382">
    <property type="entry name" value="AAA"/>
    <property type="match status" value="1"/>
</dbReference>
<evidence type="ECO:0000256" key="6">
    <source>
        <dbReference type="ARBA" id="ARBA00022833"/>
    </source>
</evidence>
<feature type="short sequence motif" description="RadA KNRFG motif" evidence="11">
    <location>
        <begin position="278"/>
        <end position="282"/>
    </location>
</feature>
<keyword evidence="4" id="KW-0863">Zinc-finger</keyword>
<feature type="region of interest" description="Lon-protease-like" evidence="11">
    <location>
        <begin position="377"/>
        <end position="488"/>
    </location>
</feature>
<comment type="function">
    <text evidence="11">Plays a role in repairing double-strand DNA breaks, probably involving stabilizing or processing branched DNA or blocked replication forks.</text>
</comment>
<dbReference type="Gene3D" id="3.40.50.300">
    <property type="entry name" value="P-loop containing nucleotide triphosphate hydrolases"/>
    <property type="match status" value="1"/>
</dbReference>
<evidence type="ECO:0000256" key="8">
    <source>
        <dbReference type="ARBA" id="ARBA00023016"/>
    </source>
</evidence>
<evidence type="ECO:0000313" key="15">
    <source>
        <dbReference type="Proteomes" id="UP001595685"/>
    </source>
</evidence>
<gene>
    <name evidence="11" type="primary">radA</name>
    <name evidence="14" type="ORF">ACFOLH_17695</name>
</gene>
<evidence type="ECO:0000256" key="9">
    <source>
        <dbReference type="ARBA" id="ARBA00023125"/>
    </source>
</evidence>
<comment type="similarity">
    <text evidence="11">Belongs to the RecA family. RadA subfamily.</text>
</comment>
<dbReference type="PANTHER" id="PTHR32472:SF10">
    <property type="entry name" value="DNA REPAIR PROTEIN RADA-LIKE PROTEIN"/>
    <property type="match status" value="1"/>
</dbReference>